<accession>A0AAQ3UF90</accession>
<protein>
    <recommendedName>
        <fullName evidence="2">Retrotransposon gag domain-containing protein</fullName>
    </recommendedName>
</protein>
<evidence type="ECO:0000256" key="1">
    <source>
        <dbReference type="SAM" id="MobiDB-lite"/>
    </source>
</evidence>
<name>A0AAQ3UF90_PASNO</name>
<reference evidence="3 4" key="1">
    <citation type="submission" date="2024-02" db="EMBL/GenBank/DDBJ databases">
        <title>High-quality chromosome-scale genome assembly of Pensacola bahiagrass (Paspalum notatum Flugge var. saurae).</title>
        <authorList>
            <person name="Vega J.M."/>
            <person name="Podio M."/>
            <person name="Orjuela J."/>
            <person name="Siena L.A."/>
            <person name="Pessino S.C."/>
            <person name="Combes M.C."/>
            <person name="Mariac C."/>
            <person name="Albertini E."/>
            <person name="Pupilli F."/>
            <person name="Ortiz J.P.A."/>
            <person name="Leblanc O."/>
        </authorList>
    </citation>
    <scope>NUCLEOTIDE SEQUENCE [LARGE SCALE GENOMIC DNA]</scope>
    <source>
        <strain evidence="3">R1</strain>
        <tissue evidence="3">Leaf</tissue>
    </source>
</reference>
<keyword evidence="4" id="KW-1185">Reference proteome</keyword>
<gene>
    <name evidence="3" type="ORF">U9M48_037086</name>
</gene>
<dbReference type="EMBL" id="CP144752">
    <property type="protein sequence ID" value="WVZ90826.1"/>
    <property type="molecule type" value="Genomic_DNA"/>
</dbReference>
<evidence type="ECO:0000313" key="3">
    <source>
        <dbReference type="EMBL" id="WVZ90826.1"/>
    </source>
</evidence>
<proteinExistence type="predicted"/>
<dbReference type="AlphaFoldDB" id="A0AAQ3UF90"/>
<dbReference type="InterPro" id="IPR005162">
    <property type="entry name" value="Retrotrans_gag_dom"/>
</dbReference>
<organism evidence="3 4">
    <name type="scientific">Paspalum notatum var. saurae</name>
    <dbReference type="NCBI Taxonomy" id="547442"/>
    <lineage>
        <taxon>Eukaryota</taxon>
        <taxon>Viridiplantae</taxon>
        <taxon>Streptophyta</taxon>
        <taxon>Embryophyta</taxon>
        <taxon>Tracheophyta</taxon>
        <taxon>Spermatophyta</taxon>
        <taxon>Magnoliopsida</taxon>
        <taxon>Liliopsida</taxon>
        <taxon>Poales</taxon>
        <taxon>Poaceae</taxon>
        <taxon>PACMAD clade</taxon>
        <taxon>Panicoideae</taxon>
        <taxon>Andropogonodae</taxon>
        <taxon>Paspaleae</taxon>
        <taxon>Paspalinae</taxon>
        <taxon>Paspalum</taxon>
    </lineage>
</organism>
<evidence type="ECO:0000313" key="4">
    <source>
        <dbReference type="Proteomes" id="UP001341281"/>
    </source>
</evidence>
<feature type="region of interest" description="Disordered" evidence="1">
    <location>
        <begin position="1"/>
        <end position="27"/>
    </location>
</feature>
<feature type="domain" description="Retrotransposon gag" evidence="2">
    <location>
        <begin position="66"/>
        <end position="143"/>
    </location>
</feature>
<dbReference type="Pfam" id="PF03732">
    <property type="entry name" value="Retrotrans_gag"/>
    <property type="match status" value="1"/>
</dbReference>
<evidence type="ECO:0000259" key="2">
    <source>
        <dbReference type="Pfam" id="PF03732"/>
    </source>
</evidence>
<feature type="compositionally biased region" description="Polar residues" evidence="1">
    <location>
        <begin position="7"/>
        <end position="18"/>
    </location>
</feature>
<dbReference type="Proteomes" id="UP001341281">
    <property type="component" value="Chromosome 08"/>
</dbReference>
<sequence>MVGMHTQVMNNQQQQRETPVQAPPWDKHSTFLNGNLSVFTHSANPMDVEDWLRTVERELDIARKGDGSAQEWWEAYRFAHRNPSSITWQEFKNNFRMHHVPDALRLNNKIVSEYRDKFIQLSRYAPEEVDSEPKRQRRFMKGLVDPIKY</sequence>